<feature type="region of interest" description="Disordered" evidence="1">
    <location>
        <begin position="13"/>
        <end position="35"/>
    </location>
</feature>
<gene>
    <name evidence="3" type="ORF">cyc_04261</name>
</gene>
<reference evidence="3 4" key="1">
    <citation type="journal article" date="2016" name="BMC Genomics">
        <title>Comparative genomics reveals Cyclospora cayetanensis possesses coccidia-like metabolism and invasion components but unique surface antigens.</title>
        <authorList>
            <person name="Liu S."/>
            <person name="Wang L."/>
            <person name="Zheng H."/>
            <person name="Xu Z."/>
            <person name="Roellig D.M."/>
            <person name="Li N."/>
            <person name="Frace M.A."/>
            <person name="Tang K."/>
            <person name="Arrowood M.J."/>
            <person name="Moss D.M."/>
            <person name="Zhang L."/>
            <person name="Feng Y."/>
            <person name="Xiao L."/>
        </authorList>
    </citation>
    <scope>NUCLEOTIDE SEQUENCE [LARGE SCALE GENOMIC DNA]</scope>
    <source>
        <strain evidence="3 4">CHN_HEN01</strain>
    </source>
</reference>
<protein>
    <submittedName>
        <fullName evidence="3">Tuftelin interacting protein</fullName>
    </submittedName>
</protein>
<evidence type="ECO:0000256" key="1">
    <source>
        <dbReference type="SAM" id="MobiDB-lite"/>
    </source>
</evidence>
<dbReference type="InterPro" id="IPR045211">
    <property type="entry name" value="TFP11/STIP/Ntr1"/>
</dbReference>
<dbReference type="InParanoid" id="A0A1D3D120"/>
<dbReference type="GO" id="GO:0071008">
    <property type="term" value="C:U2-type post-mRNA release spliceosomal complex"/>
    <property type="evidence" value="ECO:0007669"/>
    <property type="project" value="TreeGrafter"/>
</dbReference>
<proteinExistence type="predicted"/>
<dbReference type="AlphaFoldDB" id="A0A1D3D120"/>
<keyword evidence="4" id="KW-1185">Reference proteome</keyword>
<dbReference type="VEuPathDB" id="ToxoDB:cyc_04261"/>
<feature type="domain" description="G-patch" evidence="2">
    <location>
        <begin position="179"/>
        <end position="224"/>
    </location>
</feature>
<feature type="region of interest" description="Disordered" evidence="1">
    <location>
        <begin position="115"/>
        <end position="171"/>
    </location>
</feature>
<name>A0A1D3D120_9EIME</name>
<evidence type="ECO:0000313" key="3">
    <source>
        <dbReference type="EMBL" id="OEH77158.1"/>
    </source>
</evidence>
<dbReference type="Proteomes" id="UP000095192">
    <property type="component" value="Unassembled WGS sequence"/>
</dbReference>
<dbReference type="PROSITE" id="PS50174">
    <property type="entry name" value="G_PATCH"/>
    <property type="match status" value="1"/>
</dbReference>
<dbReference type="PANTHER" id="PTHR23329">
    <property type="entry name" value="TUFTELIN-INTERACTING PROTEIN 11-RELATED"/>
    <property type="match status" value="1"/>
</dbReference>
<sequence>MLSSLRSVSRLLDPSAAAAEGVPEEGDRKEGVQEAAAAAAALTPLACIASKEASRGGRLHLVSQPSSSVDFIGGSSSESGTSQPLCSCHSCCKSGKMGRSSRRARRKEAIYGCFGGSSSSDEGEEQPRGLAAATAASSRSSKRRRRHDSSDNSSDDDSSGPIQFVKGGRGWGEQQMQQTYGKGFAMLQRMGFKGGALGRDGTGLVAPIEVKLRKKNRALQDEGERLLPGEKGAAPIKVGGEDFPCCCAPWLQRALALVAAVGIAVSIAALQYQTLCRLRSFLGGKLLRMKWQGQRQMGELRGWTVSRKTGRVIDMTGPEVRLLGSAAEVGEALRQQQQMQREELLGVMDGSSSGMGTGVCACDGGTDTR</sequence>
<dbReference type="InterPro" id="IPR000467">
    <property type="entry name" value="G_patch_dom"/>
</dbReference>
<accession>A0A1D3D120</accession>
<feature type="region of interest" description="Disordered" evidence="1">
    <location>
        <begin position="65"/>
        <end position="85"/>
    </location>
</feature>
<comment type="caution">
    <text evidence="3">The sequence shown here is derived from an EMBL/GenBank/DDBJ whole genome shotgun (WGS) entry which is preliminary data.</text>
</comment>
<organism evidence="3 4">
    <name type="scientific">Cyclospora cayetanensis</name>
    <dbReference type="NCBI Taxonomy" id="88456"/>
    <lineage>
        <taxon>Eukaryota</taxon>
        <taxon>Sar</taxon>
        <taxon>Alveolata</taxon>
        <taxon>Apicomplexa</taxon>
        <taxon>Conoidasida</taxon>
        <taxon>Coccidia</taxon>
        <taxon>Eucoccidiorida</taxon>
        <taxon>Eimeriorina</taxon>
        <taxon>Eimeriidae</taxon>
        <taxon>Cyclospora</taxon>
    </lineage>
</organism>
<dbReference type="Pfam" id="PF01585">
    <property type="entry name" value="G-patch"/>
    <property type="match status" value="1"/>
</dbReference>
<dbReference type="PANTHER" id="PTHR23329:SF1">
    <property type="entry name" value="TUFTELIN-INTERACTING PROTEIN 11"/>
    <property type="match status" value="1"/>
</dbReference>
<feature type="compositionally biased region" description="Low complexity" evidence="1">
    <location>
        <begin position="66"/>
        <end position="79"/>
    </location>
</feature>
<dbReference type="EMBL" id="JROU02001191">
    <property type="protein sequence ID" value="OEH77158.1"/>
    <property type="molecule type" value="Genomic_DNA"/>
</dbReference>
<dbReference type="GO" id="GO:0003676">
    <property type="term" value="F:nucleic acid binding"/>
    <property type="evidence" value="ECO:0007669"/>
    <property type="project" value="InterPro"/>
</dbReference>
<evidence type="ECO:0000313" key="4">
    <source>
        <dbReference type="Proteomes" id="UP000095192"/>
    </source>
</evidence>
<dbReference type="GO" id="GO:0000390">
    <property type="term" value="P:spliceosomal complex disassembly"/>
    <property type="evidence" value="ECO:0007669"/>
    <property type="project" value="InterPro"/>
</dbReference>
<dbReference type="SMART" id="SM00443">
    <property type="entry name" value="G_patch"/>
    <property type="match status" value="1"/>
</dbReference>
<evidence type="ECO:0000259" key="2">
    <source>
        <dbReference type="PROSITE" id="PS50174"/>
    </source>
</evidence>